<evidence type="ECO:0000313" key="4">
    <source>
        <dbReference type="EMBL" id="MCR6487391.1"/>
    </source>
</evidence>
<dbReference type="InterPro" id="IPR002347">
    <property type="entry name" value="SDR_fam"/>
</dbReference>
<dbReference type="Proteomes" id="UP001144096">
    <property type="component" value="Unassembled WGS sequence"/>
</dbReference>
<dbReference type="PANTHER" id="PTHR43477">
    <property type="entry name" value="DIHYDROANTICAPSIN 7-DEHYDROGENASE"/>
    <property type="match status" value="1"/>
</dbReference>
<dbReference type="EMBL" id="JAMXQV010000019">
    <property type="protein sequence ID" value="MCR6487391.1"/>
    <property type="molecule type" value="Genomic_DNA"/>
</dbReference>
<keyword evidence="2" id="KW-0560">Oxidoreductase</keyword>
<dbReference type="PANTHER" id="PTHR43477:SF1">
    <property type="entry name" value="DIHYDROANTICAPSIN 7-DEHYDROGENASE"/>
    <property type="match status" value="1"/>
</dbReference>
<comment type="caution">
    <text evidence="4">The sequence shown here is derived from an EMBL/GenBank/DDBJ whole genome shotgun (WGS) entry which is preliminary data.</text>
</comment>
<accession>A0A9X2SNS0</accession>
<evidence type="ECO:0000256" key="1">
    <source>
        <dbReference type="ARBA" id="ARBA00006484"/>
    </source>
</evidence>
<dbReference type="RefSeq" id="WP_257923957.1">
    <property type="nucleotide sequence ID" value="NZ_JAMXQV010000019.1"/>
</dbReference>
<name>A0A9X2SNS0_9PSEU</name>
<organism evidence="4 5">
    <name type="scientific">Amycolatopsis iheyensis</name>
    <dbReference type="NCBI Taxonomy" id="2945988"/>
    <lineage>
        <taxon>Bacteria</taxon>
        <taxon>Bacillati</taxon>
        <taxon>Actinomycetota</taxon>
        <taxon>Actinomycetes</taxon>
        <taxon>Pseudonocardiales</taxon>
        <taxon>Pseudonocardiaceae</taxon>
        <taxon>Amycolatopsis</taxon>
    </lineage>
</organism>
<dbReference type="InterPro" id="IPR036291">
    <property type="entry name" value="NAD(P)-bd_dom_sf"/>
</dbReference>
<dbReference type="PRINTS" id="PR00080">
    <property type="entry name" value="SDRFAMILY"/>
</dbReference>
<evidence type="ECO:0000256" key="2">
    <source>
        <dbReference type="ARBA" id="ARBA00023002"/>
    </source>
</evidence>
<reference evidence="4" key="1">
    <citation type="submission" date="2022-06" db="EMBL/GenBank/DDBJ databases">
        <title>Amycolatopsis iheyaensis sp. nov., a new species of the genus Amycolatopsis isolated from soil in Iheya island, Japan.</title>
        <authorList>
            <person name="Ngamcharungchit C."/>
            <person name="Kanto H."/>
            <person name="Take A."/>
            <person name="Intra B."/>
            <person name="Matsumoto A."/>
            <person name="Panbangred W."/>
            <person name="Inahashi Y."/>
        </authorList>
    </citation>
    <scope>NUCLEOTIDE SEQUENCE</scope>
    <source>
        <strain evidence="4">OK19-0408</strain>
    </source>
</reference>
<dbReference type="PRINTS" id="PR00081">
    <property type="entry name" value="GDHRDH"/>
</dbReference>
<dbReference type="Pfam" id="PF00106">
    <property type="entry name" value="adh_short"/>
    <property type="match status" value="1"/>
</dbReference>
<protein>
    <submittedName>
        <fullName evidence="4">SDR family oxidoreductase</fullName>
    </submittedName>
</protein>
<keyword evidence="5" id="KW-1185">Reference proteome</keyword>
<evidence type="ECO:0000256" key="3">
    <source>
        <dbReference type="RuleBase" id="RU000363"/>
    </source>
</evidence>
<evidence type="ECO:0000313" key="5">
    <source>
        <dbReference type="Proteomes" id="UP001144096"/>
    </source>
</evidence>
<dbReference type="Gene3D" id="3.40.50.720">
    <property type="entry name" value="NAD(P)-binding Rossmann-like Domain"/>
    <property type="match status" value="1"/>
</dbReference>
<comment type="similarity">
    <text evidence="1 3">Belongs to the short-chain dehydrogenases/reductases (SDR) family.</text>
</comment>
<dbReference type="SUPFAM" id="SSF51735">
    <property type="entry name" value="NAD(P)-binding Rossmann-fold domains"/>
    <property type="match status" value="1"/>
</dbReference>
<sequence>MAGRGVLVTGGSSGLGEAMVRRFARAGDRVWFTYRSHPDAAARLVAEVAESGGKAEAFELDQGDAESHRRLLERVHGPVDVLVNNAAVGTKTVESCVDGPVELRDEAFLRINSVGPLWMIRALLPAMLERGYGKIVNVCSVGGAVATFPAFEVADGMSKAALAYLTRHLAAQLVHDPVHVFALCPGATHTPMLRASLLDALDERQLAELTGRLPGGRLLDPAELAELAWWLCEEPATLLHGAVLDASRGLGVHPGLVTGPEAGC</sequence>
<dbReference type="CDD" id="cd05233">
    <property type="entry name" value="SDR_c"/>
    <property type="match status" value="1"/>
</dbReference>
<dbReference type="GO" id="GO:0016491">
    <property type="term" value="F:oxidoreductase activity"/>
    <property type="evidence" value="ECO:0007669"/>
    <property type="project" value="UniProtKB-KW"/>
</dbReference>
<proteinExistence type="inferred from homology"/>
<dbReference type="InterPro" id="IPR051122">
    <property type="entry name" value="SDR_DHRS6-like"/>
</dbReference>
<gene>
    <name evidence="4" type="ORF">M8542_31630</name>
</gene>
<dbReference type="AlphaFoldDB" id="A0A9X2SNS0"/>